<comment type="caution">
    <text evidence="1">The sequence shown here is derived from an EMBL/GenBank/DDBJ whole genome shotgun (WGS) entry which is preliminary data.</text>
</comment>
<reference evidence="1" key="1">
    <citation type="journal article" date="2023" name="G3 (Bethesda)">
        <title>A reference genome for the long-term kleptoplast-retaining sea slug Elysia crispata morphotype clarki.</title>
        <authorList>
            <person name="Eastman K.E."/>
            <person name="Pendleton A.L."/>
            <person name="Shaikh M.A."/>
            <person name="Suttiyut T."/>
            <person name="Ogas R."/>
            <person name="Tomko P."/>
            <person name="Gavelis G."/>
            <person name="Widhalm J.R."/>
            <person name="Wisecaver J.H."/>
        </authorList>
    </citation>
    <scope>NUCLEOTIDE SEQUENCE</scope>
    <source>
        <strain evidence="1">ECLA1</strain>
    </source>
</reference>
<organism evidence="1 2">
    <name type="scientific">Elysia crispata</name>
    <name type="common">lettuce slug</name>
    <dbReference type="NCBI Taxonomy" id="231223"/>
    <lineage>
        <taxon>Eukaryota</taxon>
        <taxon>Metazoa</taxon>
        <taxon>Spiralia</taxon>
        <taxon>Lophotrochozoa</taxon>
        <taxon>Mollusca</taxon>
        <taxon>Gastropoda</taxon>
        <taxon>Heterobranchia</taxon>
        <taxon>Euthyneura</taxon>
        <taxon>Panpulmonata</taxon>
        <taxon>Sacoglossa</taxon>
        <taxon>Placobranchoidea</taxon>
        <taxon>Plakobranchidae</taxon>
        <taxon>Elysia</taxon>
    </lineage>
</organism>
<keyword evidence="2" id="KW-1185">Reference proteome</keyword>
<accession>A0AAE1AAY7</accession>
<evidence type="ECO:0000313" key="1">
    <source>
        <dbReference type="EMBL" id="KAK3784554.1"/>
    </source>
</evidence>
<sequence length="77" mass="8530">MRDGLPRRDSRETDAGLVKSTCNLLKDRLKGDSVTGECLAIGTVSGSMRTQEVRQSKWVLARAALSYLWNRSTGPFD</sequence>
<dbReference type="Proteomes" id="UP001283361">
    <property type="component" value="Unassembled WGS sequence"/>
</dbReference>
<proteinExistence type="predicted"/>
<protein>
    <submittedName>
        <fullName evidence="1">Uncharacterized protein</fullName>
    </submittedName>
</protein>
<dbReference type="AlphaFoldDB" id="A0AAE1AAY7"/>
<name>A0AAE1AAY7_9GAST</name>
<evidence type="ECO:0000313" key="2">
    <source>
        <dbReference type="Proteomes" id="UP001283361"/>
    </source>
</evidence>
<gene>
    <name evidence="1" type="ORF">RRG08_030829</name>
</gene>
<dbReference type="EMBL" id="JAWDGP010002228">
    <property type="protein sequence ID" value="KAK3784554.1"/>
    <property type="molecule type" value="Genomic_DNA"/>
</dbReference>